<dbReference type="InterPro" id="IPR004197">
    <property type="entry name" value="Cellulase_Ig-like"/>
</dbReference>
<dbReference type="Gene3D" id="1.50.10.10">
    <property type="match status" value="1"/>
</dbReference>
<dbReference type="GO" id="GO:0008810">
    <property type="term" value="F:cellulase activity"/>
    <property type="evidence" value="ECO:0007669"/>
    <property type="project" value="InterPro"/>
</dbReference>
<dbReference type="GO" id="GO:0000272">
    <property type="term" value="P:polysaccharide catabolic process"/>
    <property type="evidence" value="ECO:0007669"/>
    <property type="project" value="UniProtKB-KW"/>
</dbReference>
<sequence>MSQLVDDLLTATSELQRPLPVMPAATADLSAAQPQSILTADNPWQHRNRGDVIMDAQTGQVTLTSPTRYDSWPAGAPSDGDYIQYGDITAFLSFDHVDWTHSNYLRLTVTADCQNVINPNITVAFKNDGQIKVPDKYNREGFHAINLLPTGTHQYELNIGELPREAITELSITTTANGSYLDLPGQIKITVNDVQLLQAQTSRHSLGWQLPQGQFSQTQVGFMPQRRKQVLVPAEDQATTFEIIDGQQQTVYHGALTQPTGPLAVNNLVADFTEFQQPGQYRLRVNEFISAPFAIAPRAELWGSTVLKTLNFIFAERCGYPVPGIHGMCHVDVTASHRGKTISFNGGWHDAGDLSQQTVHSGEITLSLLESATAYASSNPRLAHRLKQEALWGLDFILKMRFGDGYRATSAGVSRWTNNQIGDMDDAQARVHNNPYENYLFAGIFAKCARLIADDAWRERLTAVAQADFTFAEQVFAKHPYQAEPIMWEHTYNTSPSVYNATVAWAAGELYRLTQQTSYLQTSVHFGDLLVAAQEQAGLPLLAGGELRGFFYRDARHQVVQHFNHQAREHLISAALTTLMHNQPQQTKWQTSVQLYASYFKFLQPYTAPYPMMAAGVYLDDEYQDSASFYKQNLLVDQSAELEFQQQLRSATQIGQHLYLKRFPVWFSFRGNNGVLLSMGDAAANLGQALHDSELTQIGINQLQWLTGDNPFSQSLIYGVGKTFESQYSVSSGEMVGEIPVGIETKANEDQPYWPQFNNATYKEVWISNAGKVLSLIARILQTEGE</sequence>
<evidence type="ECO:0000259" key="5">
    <source>
        <dbReference type="Pfam" id="PF02927"/>
    </source>
</evidence>
<comment type="caution">
    <text evidence="6">The sequence shown here is derived from an EMBL/GenBank/DDBJ whole genome shotgun (WGS) entry which is preliminary data.</text>
</comment>
<dbReference type="AlphaFoldDB" id="A0A0R2NPU5"/>
<proteinExistence type="inferred from homology"/>
<dbReference type="RefSeq" id="WP_024625941.1">
    <property type="nucleotide sequence ID" value="NZ_AYGX02000071.1"/>
</dbReference>
<evidence type="ECO:0000313" key="7">
    <source>
        <dbReference type="Proteomes" id="UP000050920"/>
    </source>
</evidence>
<evidence type="ECO:0000313" key="6">
    <source>
        <dbReference type="EMBL" id="KRO27669.1"/>
    </source>
</evidence>
<dbReference type="EMBL" id="AYGX02000071">
    <property type="protein sequence ID" value="KRO27669.1"/>
    <property type="molecule type" value="Genomic_DNA"/>
</dbReference>
<keyword evidence="2" id="KW-0119">Carbohydrate metabolism</keyword>
<name>A0A0R2NPU5_9LACO</name>
<dbReference type="InterPro" id="IPR012341">
    <property type="entry name" value="6hp_glycosidase-like_sf"/>
</dbReference>
<dbReference type="CDD" id="cd02850">
    <property type="entry name" value="E_set_Cellulase_N"/>
    <property type="match status" value="1"/>
</dbReference>
<feature type="domain" description="Cellulase Ig-like" evidence="5">
    <location>
        <begin position="219"/>
        <end position="287"/>
    </location>
</feature>
<dbReference type="Proteomes" id="UP000050920">
    <property type="component" value="Unassembled WGS sequence"/>
</dbReference>
<evidence type="ECO:0008006" key="8">
    <source>
        <dbReference type="Google" id="ProtNLM"/>
    </source>
</evidence>
<dbReference type="InterPro" id="IPR013783">
    <property type="entry name" value="Ig-like_fold"/>
</dbReference>
<keyword evidence="7" id="KW-1185">Reference proteome</keyword>
<dbReference type="InterPro" id="IPR008928">
    <property type="entry name" value="6-hairpin_glycosidase_sf"/>
</dbReference>
<organism evidence="6 7">
    <name type="scientific">Lactiplantibacillus fabifermentans DSM 21115</name>
    <dbReference type="NCBI Taxonomy" id="1413187"/>
    <lineage>
        <taxon>Bacteria</taxon>
        <taxon>Bacillati</taxon>
        <taxon>Bacillota</taxon>
        <taxon>Bacilli</taxon>
        <taxon>Lactobacillales</taxon>
        <taxon>Lactobacillaceae</taxon>
        <taxon>Lactiplantibacillus</taxon>
    </lineage>
</organism>
<keyword evidence="3" id="KW-0624">Polysaccharide degradation</keyword>
<dbReference type="Gene3D" id="2.60.40.10">
    <property type="entry name" value="Immunoglobulins"/>
    <property type="match status" value="1"/>
</dbReference>
<evidence type="ECO:0000256" key="2">
    <source>
        <dbReference type="ARBA" id="ARBA00023277"/>
    </source>
</evidence>
<feature type="domain" description="Glycoside hydrolase family 9" evidence="4">
    <location>
        <begin position="306"/>
        <end position="725"/>
    </location>
</feature>
<dbReference type="InterPro" id="IPR014756">
    <property type="entry name" value="Ig_E-set"/>
</dbReference>
<reference evidence="6 7" key="1">
    <citation type="journal article" date="2015" name="Genome Announc.">
        <title>Expanding the biotechnology potential of lactobacilli through comparative genomics of 213 strains and associated genera.</title>
        <authorList>
            <person name="Sun Z."/>
            <person name="Harris H.M."/>
            <person name="McCann A."/>
            <person name="Guo C."/>
            <person name="Argimon S."/>
            <person name="Zhang W."/>
            <person name="Yang X."/>
            <person name="Jeffery I.B."/>
            <person name="Cooney J.C."/>
            <person name="Kagawa T.F."/>
            <person name="Liu W."/>
            <person name="Song Y."/>
            <person name="Salvetti E."/>
            <person name="Wrobel A."/>
            <person name="Rasinkangas P."/>
            <person name="Parkhill J."/>
            <person name="Rea M.C."/>
            <person name="O'Sullivan O."/>
            <person name="Ritari J."/>
            <person name="Douillard F.P."/>
            <person name="Paul Ross R."/>
            <person name="Yang R."/>
            <person name="Briner A.E."/>
            <person name="Felis G.E."/>
            <person name="de Vos W.M."/>
            <person name="Barrangou R."/>
            <person name="Klaenhammer T.R."/>
            <person name="Caufield P.W."/>
            <person name="Cui Y."/>
            <person name="Zhang H."/>
            <person name="O'Toole P.W."/>
        </authorList>
    </citation>
    <scope>NUCLEOTIDE SEQUENCE [LARGE SCALE GENOMIC DNA]</scope>
    <source>
        <strain evidence="6 7">DSM 21115</strain>
    </source>
</reference>
<dbReference type="Pfam" id="PF00759">
    <property type="entry name" value="Glyco_hydro_9"/>
    <property type="match status" value="1"/>
</dbReference>
<evidence type="ECO:0000256" key="3">
    <source>
        <dbReference type="ARBA" id="ARBA00023326"/>
    </source>
</evidence>
<dbReference type="Pfam" id="PF02927">
    <property type="entry name" value="CelD_N"/>
    <property type="match status" value="1"/>
</dbReference>
<protein>
    <recommendedName>
        <fullName evidence="8">Cellulase Ig-like domain-containing protein</fullName>
    </recommendedName>
</protein>
<evidence type="ECO:0000259" key="4">
    <source>
        <dbReference type="Pfam" id="PF00759"/>
    </source>
</evidence>
<evidence type="ECO:0000256" key="1">
    <source>
        <dbReference type="ARBA" id="ARBA00007072"/>
    </source>
</evidence>
<dbReference type="SUPFAM" id="SSF48208">
    <property type="entry name" value="Six-hairpin glycosidases"/>
    <property type="match status" value="1"/>
</dbReference>
<comment type="similarity">
    <text evidence="1">Belongs to the glycosyl hydrolase 9 (cellulase E) family.</text>
</comment>
<gene>
    <name evidence="6" type="ORF">DY78_GL003033</name>
</gene>
<dbReference type="InterPro" id="IPR001701">
    <property type="entry name" value="Glyco_hydro_9"/>
</dbReference>
<dbReference type="SUPFAM" id="SSF81296">
    <property type="entry name" value="E set domains"/>
    <property type="match status" value="1"/>
</dbReference>
<accession>A0A0R2NPU5</accession>